<keyword evidence="4" id="KW-0143">Chaperone</keyword>
<evidence type="ECO:0000256" key="1">
    <source>
        <dbReference type="ARBA" id="ARBA00004123"/>
    </source>
</evidence>
<dbReference type="PANTHER" id="PTHR44313:SF1">
    <property type="entry name" value="DNAJ HOMOLOG SUBFAMILY C MEMBER 17"/>
    <property type="match status" value="1"/>
</dbReference>
<dbReference type="PROSITE" id="PS50076">
    <property type="entry name" value="DNAJ_2"/>
    <property type="match status" value="1"/>
</dbReference>
<comment type="caution">
    <text evidence="8">The sequence shown here is derived from an EMBL/GenBank/DDBJ whole genome shotgun (WGS) entry which is preliminary data.</text>
</comment>
<evidence type="ECO:0000313" key="8">
    <source>
        <dbReference type="EMBL" id="TIA91066.1"/>
    </source>
</evidence>
<dbReference type="InterPro" id="IPR036869">
    <property type="entry name" value="J_dom_sf"/>
</dbReference>
<evidence type="ECO:0000256" key="2">
    <source>
        <dbReference type="ARBA" id="ARBA00004496"/>
    </source>
</evidence>
<evidence type="ECO:0000313" key="9">
    <source>
        <dbReference type="Proteomes" id="UP000310189"/>
    </source>
</evidence>
<reference evidence="8 9" key="1">
    <citation type="submission" date="2019-03" db="EMBL/GenBank/DDBJ databases">
        <title>Sequencing 23 genomes of Wallemia ichthyophaga.</title>
        <authorList>
            <person name="Gostincar C."/>
        </authorList>
    </citation>
    <scope>NUCLEOTIDE SEQUENCE [LARGE SCALE GENOMIC DNA]</scope>
    <source>
        <strain evidence="8 9">EXF-5753</strain>
    </source>
</reference>
<keyword evidence="5" id="KW-0539">Nucleus</keyword>
<dbReference type="EMBL" id="SPNW01000014">
    <property type="protein sequence ID" value="TIA91066.1"/>
    <property type="molecule type" value="Genomic_DNA"/>
</dbReference>
<protein>
    <recommendedName>
        <fullName evidence="7">J domain-containing protein</fullName>
    </recommendedName>
</protein>
<evidence type="ECO:0000256" key="3">
    <source>
        <dbReference type="ARBA" id="ARBA00022490"/>
    </source>
</evidence>
<dbReference type="InterPro" id="IPR052094">
    <property type="entry name" value="Pre-mRNA-splicing_ERAD"/>
</dbReference>
<dbReference type="SUPFAM" id="SSF46565">
    <property type="entry name" value="Chaperone J-domain"/>
    <property type="match status" value="1"/>
</dbReference>
<gene>
    <name evidence="8" type="ORF">E3P99_01214</name>
</gene>
<feature type="region of interest" description="Disordered" evidence="6">
    <location>
        <begin position="166"/>
        <end position="204"/>
    </location>
</feature>
<proteinExistence type="predicted"/>
<dbReference type="OrthoDB" id="376357at2759"/>
<evidence type="ECO:0000256" key="6">
    <source>
        <dbReference type="SAM" id="MobiDB-lite"/>
    </source>
</evidence>
<dbReference type="Pfam" id="PF00226">
    <property type="entry name" value="DnaJ"/>
    <property type="match status" value="1"/>
</dbReference>
<dbReference type="PRINTS" id="PR00625">
    <property type="entry name" value="JDOMAIN"/>
</dbReference>
<dbReference type="GO" id="GO:0005681">
    <property type="term" value="C:spliceosomal complex"/>
    <property type="evidence" value="ECO:0007669"/>
    <property type="project" value="TreeGrafter"/>
</dbReference>
<feature type="compositionally biased region" description="Basic and acidic residues" evidence="6">
    <location>
        <begin position="181"/>
        <end position="204"/>
    </location>
</feature>
<name>A0A4T0FVP2_9BASI</name>
<dbReference type="GO" id="GO:0005737">
    <property type="term" value="C:cytoplasm"/>
    <property type="evidence" value="ECO:0007669"/>
    <property type="project" value="UniProtKB-SubCell"/>
</dbReference>
<feature type="domain" description="J" evidence="7">
    <location>
        <begin position="11"/>
        <end position="122"/>
    </location>
</feature>
<feature type="compositionally biased region" description="Low complexity" evidence="6">
    <location>
        <begin position="316"/>
        <end position="329"/>
    </location>
</feature>
<sequence>MSASEGYEDIDAAKVLDVAEDASEADIRKAYRKRSLKVHPDRVSLECFVVFKYSHSYTRTQTTPLLVSSSLITPYLISSNTPTSAEEFHKLTIAAEILLDPSKRAQLADLAKAKRAKAERFAKFDSRRQDMQADLERREELAAQEKRNANIRKRDAQTELERIREQGKRMRMDKTQQLNEDLERERKLGLDGGVDEKDKEEEHAQDKVVRIKWSRKDRPAWTTPSVDSNTDAIKAAMSMCGHVSQVILPPLKQATASGKKPKSASGIVEYSDILGAFSAVQSSNRGVLQDVVVSWVGGVEPMSIQHLRSTGKLHNADATTDTNQDTTQNSYSSAPSFDFNTTAPQPPPSTSISYETETLMRMKERERLKQQILQEEGDE</sequence>
<dbReference type="AlphaFoldDB" id="A0A4T0FVP2"/>
<keyword evidence="9" id="KW-1185">Reference proteome</keyword>
<organism evidence="8 9">
    <name type="scientific">Wallemia hederae</name>
    <dbReference type="NCBI Taxonomy" id="1540922"/>
    <lineage>
        <taxon>Eukaryota</taxon>
        <taxon>Fungi</taxon>
        <taxon>Dikarya</taxon>
        <taxon>Basidiomycota</taxon>
        <taxon>Wallemiomycotina</taxon>
        <taxon>Wallemiomycetes</taxon>
        <taxon>Wallemiales</taxon>
        <taxon>Wallemiaceae</taxon>
        <taxon>Wallemia</taxon>
    </lineage>
</organism>
<dbReference type="InterPro" id="IPR001623">
    <property type="entry name" value="DnaJ_domain"/>
</dbReference>
<dbReference type="CDD" id="cd06257">
    <property type="entry name" value="DnaJ"/>
    <property type="match status" value="1"/>
</dbReference>
<keyword evidence="3" id="KW-0963">Cytoplasm</keyword>
<dbReference type="Gene3D" id="1.10.287.110">
    <property type="entry name" value="DnaJ domain"/>
    <property type="match status" value="1"/>
</dbReference>
<feature type="region of interest" description="Disordered" evidence="6">
    <location>
        <begin position="308"/>
        <end position="354"/>
    </location>
</feature>
<evidence type="ECO:0000256" key="4">
    <source>
        <dbReference type="ARBA" id="ARBA00023186"/>
    </source>
</evidence>
<dbReference type="PANTHER" id="PTHR44313">
    <property type="entry name" value="DNAJ HOMOLOG SUBFAMILY C MEMBER 17"/>
    <property type="match status" value="1"/>
</dbReference>
<feature type="compositionally biased region" description="Polar residues" evidence="6">
    <location>
        <begin position="330"/>
        <end position="343"/>
    </location>
</feature>
<dbReference type="SMART" id="SM00271">
    <property type="entry name" value="DnaJ"/>
    <property type="match status" value="1"/>
</dbReference>
<accession>A0A4T0FVP2</accession>
<dbReference type="GO" id="GO:0000390">
    <property type="term" value="P:spliceosomal complex disassembly"/>
    <property type="evidence" value="ECO:0007669"/>
    <property type="project" value="TreeGrafter"/>
</dbReference>
<dbReference type="Proteomes" id="UP000310189">
    <property type="component" value="Unassembled WGS sequence"/>
</dbReference>
<comment type="subcellular location">
    <subcellularLocation>
        <location evidence="2">Cytoplasm</location>
    </subcellularLocation>
    <subcellularLocation>
        <location evidence="1">Nucleus</location>
    </subcellularLocation>
</comment>
<evidence type="ECO:0000256" key="5">
    <source>
        <dbReference type="ARBA" id="ARBA00023242"/>
    </source>
</evidence>
<evidence type="ECO:0000259" key="7">
    <source>
        <dbReference type="PROSITE" id="PS50076"/>
    </source>
</evidence>